<dbReference type="GeneID" id="89978601"/>
<dbReference type="Proteomes" id="UP001358417">
    <property type="component" value="Unassembled WGS sequence"/>
</dbReference>
<proteinExistence type="predicted"/>
<dbReference type="RefSeq" id="XP_064700438.1">
    <property type="nucleotide sequence ID" value="XM_064853980.1"/>
</dbReference>
<name>A0AAV9MT35_9EURO</name>
<dbReference type="AlphaFoldDB" id="A0AAV9MT35"/>
<organism evidence="1 2">
    <name type="scientific">Exophiala bonariae</name>
    <dbReference type="NCBI Taxonomy" id="1690606"/>
    <lineage>
        <taxon>Eukaryota</taxon>
        <taxon>Fungi</taxon>
        <taxon>Dikarya</taxon>
        <taxon>Ascomycota</taxon>
        <taxon>Pezizomycotina</taxon>
        <taxon>Eurotiomycetes</taxon>
        <taxon>Chaetothyriomycetidae</taxon>
        <taxon>Chaetothyriales</taxon>
        <taxon>Herpotrichiellaceae</taxon>
        <taxon>Exophiala</taxon>
    </lineage>
</organism>
<dbReference type="EMBL" id="JAVRRD010000043">
    <property type="protein sequence ID" value="KAK5044787.1"/>
    <property type="molecule type" value="Genomic_DNA"/>
</dbReference>
<keyword evidence="2" id="KW-1185">Reference proteome</keyword>
<accession>A0AAV9MT35</accession>
<sequence length="563" mass="63763">MPLQSREVLTLRLIFACDDDLDDDVQHTEHTSIKNGSVHFLLLPAEIRHEILRNLLLIDRNRKYHTRRPPKESASAMLWIQSHRILEAPPFKHKGSQEINGCPPSTTTCQIYPNVLRACRQLHEEGKEILYAENTVVGLQCGIKGLNAKFRNYGIPMWGSFPAGRLSVTNEIGTQDDAKFNPLLLLKGQNIKPGTPFYICSAKDTGPLAHALWIMIKSSFAKGMKYNLVISNSPRHQRFEMIDYMVKWGFFPRLYGHINKIDFYDPPSTAPVVEDIADGITPSQKRLTSFRSELSKHVLASHEDVNLYNYSLICGLLERLLLRAEACIEKGAFQDAENHLERVNFEACSMIRTRTAELVDVSDTLKEGINRICKLIAISAYRLCELRSGSLARIIAKNRERMPAGVQGPPPLEQTTRIQSKSLAQELAVSNGLLALRLPCASPLHEWSIRVDLMLLRLFAERQDVSYAIWAIRRIKENCTLLWKDAKSKQKLTQKIKAKNMSNFQALGDLVTFLETALKPGPAHICLPAVADKCEQVVTDIWGDRLTVKKGYIGLIWTFRWAN</sequence>
<reference evidence="1 2" key="1">
    <citation type="submission" date="2023-08" db="EMBL/GenBank/DDBJ databases">
        <title>Black Yeasts Isolated from many extreme environments.</title>
        <authorList>
            <person name="Coleine C."/>
            <person name="Stajich J.E."/>
            <person name="Selbmann L."/>
        </authorList>
    </citation>
    <scope>NUCLEOTIDE SEQUENCE [LARGE SCALE GENOMIC DNA]</scope>
    <source>
        <strain evidence="1 2">CCFEE 5792</strain>
    </source>
</reference>
<gene>
    <name evidence="1" type="ORF">LTR84_010443</name>
</gene>
<evidence type="ECO:0000313" key="1">
    <source>
        <dbReference type="EMBL" id="KAK5044787.1"/>
    </source>
</evidence>
<comment type="caution">
    <text evidence="1">The sequence shown here is derived from an EMBL/GenBank/DDBJ whole genome shotgun (WGS) entry which is preliminary data.</text>
</comment>
<protein>
    <submittedName>
        <fullName evidence="1">Uncharacterized protein</fullName>
    </submittedName>
</protein>
<evidence type="ECO:0000313" key="2">
    <source>
        <dbReference type="Proteomes" id="UP001358417"/>
    </source>
</evidence>